<protein>
    <submittedName>
        <fullName evidence="2">Uncharacterized protein</fullName>
    </submittedName>
</protein>
<evidence type="ECO:0000256" key="1">
    <source>
        <dbReference type="SAM" id="MobiDB-lite"/>
    </source>
</evidence>
<organism evidence="2 3">
    <name type="scientific">Abeliophyllum distichum</name>
    <dbReference type="NCBI Taxonomy" id="126358"/>
    <lineage>
        <taxon>Eukaryota</taxon>
        <taxon>Viridiplantae</taxon>
        <taxon>Streptophyta</taxon>
        <taxon>Embryophyta</taxon>
        <taxon>Tracheophyta</taxon>
        <taxon>Spermatophyta</taxon>
        <taxon>Magnoliopsida</taxon>
        <taxon>eudicotyledons</taxon>
        <taxon>Gunneridae</taxon>
        <taxon>Pentapetalae</taxon>
        <taxon>asterids</taxon>
        <taxon>lamiids</taxon>
        <taxon>Lamiales</taxon>
        <taxon>Oleaceae</taxon>
        <taxon>Forsythieae</taxon>
        <taxon>Abeliophyllum</taxon>
    </lineage>
</organism>
<reference evidence="3" key="1">
    <citation type="submission" date="2024-07" db="EMBL/GenBank/DDBJ databases">
        <title>Two chromosome-level genome assemblies of Korean endemic species Abeliophyllum distichum and Forsythia ovata (Oleaceae).</title>
        <authorList>
            <person name="Jang H."/>
        </authorList>
    </citation>
    <scope>NUCLEOTIDE SEQUENCE [LARGE SCALE GENOMIC DNA]</scope>
</reference>
<evidence type="ECO:0000313" key="2">
    <source>
        <dbReference type="EMBL" id="KAL2491683.1"/>
    </source>
</evidence>
<keyword evidence="3" id="KW-1185">Reference proteome</keyword>
<comment type="caution">
    <text evidence="2">The sequence shown here is derived from an EMBL/GenBank/DDBJ whole genome shotgun (WGS) entry which is preliminary data.</text>
</comment>
<dbReference type="AlphaFoldDB" id="A0ABD1RTN1"/>
<accession>A0ABD1RTN1</accession>
<name>A0ABD1RTN1_9LAMI</name>
<evidence type="ECO:0000313" key="3">
    <source>
        <dbReference type="Proteomes" id="UP001604336"/>
    </source>
</evidence>
<dbReference type="Proteomes" id="UP001604336">
    <property type="component" value="Unassembled WGS sequence"/>
</dbReference>
<proteinExistence type="predicted"/>
<dbReference type="EMBL" id="JBFOLK010000008">
    <property type="protein sequence ID" value="KAL2491683.1"/>
    <property type="molecule type" value="Genomic_DNA"/>
</dbReference>
<sequence>MAKAQEDEIDTLRSTLALAQIDAISSYKASSEFSSCMHVYGIELMKASISLTKKWLAEKHSLLDPLGLKRFMARHQEVELAPKKIAPKGRQDDTSRGSHAGGHSACACFLFLLIFL</sequence>
<feature type="region of interest" description="Disordered" evidence="1">
    <location>
        <begin position="81"/>
        <end position="102"/>
    </location>
</feature>
<gene>
    <name evidence="2" type="ORF">Adt_27311</name>
</gene>